<organism evidence="1 2">
    <name type="scientific">Salarias fasciatus</name>
    <name type="common">Jewelled blenny</name>
    <name type="synonym">Blennius fasciatus</name>
    <dbReference type="NCBI Taxonomy" id="181472"/>
    <lineage>
        <taxon>Eukaryota</taxon>
        <taxon>Metazoa</taxon>
        <taxon>Chordata</taxon>
        <taxon>Craniata</taxon>
        <taxon>Vertebrata</taxon>
        <taxon>Euteleostomi</taxon>
        <taxon>Actinopterygii</taxon>
        <taxon>Neopterygii</taxon>
        <taxon>Teleostei</taxon>
        <taxon>Neoteleostei</taxon>
        <taxon>Acanthomorphata</taxon>
        <taxon>Ovalentaria</taxon>
        <taxon>Blenniimorphae</taxon>
        <taxon>Blenniiformes</taxon>
        <taxon>Blennioidei</taxon>
        <taxon>Blenniidae</taxon>
        <taxon>Salariinae</taxon>
        <taxon>Salarias</taxon>
    </lineage>
</organism>
<accession>A0A672F247</accession>
<evidence type="ECO:0000313" key="2">
    <source>
        <dbReference type="Proteomes" id="UP000472267"/>
    </source>
</evidence>
<protein>
    <submittedName>
        <fullName evidence="1">Uncharacterized protein</fullName>
    </submittedName>
</protein>
<name>A0A672F247_SALFA</name>
<dbReference type="AlphaFoldDB" id="A0A672F247"/>
<proteinExistence type="predicted"/>
<reference evidence="1" key="2">
    <citation type="submission" date="2025-08" db="UniProtKB">
        <authorList>
            <consortium name="Ensembl"/>
        </authorList>
    </citation>
    <scope>IDENTIFICATION</scope>
</reference>
<reference evidence="1" key="1">
    <citation type="submission" date="2019-06" db="EMBL/GenBank/DDBJ databases">
        <authorList>
            <consortium name="Wellcome Sanger Institute Data Sharing"/>
        </authorList>
    </citation>
    <scope>NUCLEOTIDE SEQUENCE [LARGE SCALE GENOMIC DNA]</scope>
</reference>
<dbReference type="Ensembl" id="ENSSFAT00005000526.1">
    <property type="protein sequence ID" value="ENSSFAP00005000506.1"/>
    <property type="gene ID" value="ENSSFAG00005000365.1"/>
</dbReference>
<dbReference type="InParanoid" id="A0A672F247"/>
<sequence>MSSHLVFCHLITSLALSLSCRIFVVGIGFFSLCFLMTSLGGQFSARRSGDSPFTVRAEGKPADTRRRCLVAHVQHCKCPNNHSIVSVSLR</sequence>
<dbReference type="Proteomes" id="UP000472267">
    <property type="component" value="Chromosome 4"/>
</dbReference>
<keyword evidence="2" id="KW-1185">Reference proteome</keyword>
<reference evidence="1" key="3">
    <citation type="submission" date="2025-09" db="UniProtKB">
        <authorList>
            <consortium name="Ensembl"/>
        </authorList>
    </citation>
    <scope>IDENTIFICATION</scope>
</reference>
<evidence type="ECO:0000313" key="1">
    <source>
        <dbReference type="Ensembl" id="ENSSFAP00005000506.1"/>
    </source>
</evidence>